<feature type="domain" description="Histidine kinase/HSP90-like ATPase" evidence="2">
    <location>
        <begin position="38"/>
        <end position="146"/>
    </location>
</feature>
<dbReference type="InterPro" id="IPR050267">
    <property type="entry name" value="Anti-sigma-factor_SerPK"/>
</dbReference>
<organism evidence="3 4">
    <name type="scientific">Streptomyces griseoviridis</name>
    <dbReference type="NCBI Taxonomy" id="45398"/>
    <lineage>
        <taxon>Bacteria</taxon>
        <taxon>Bacillati</taxon>
        <taxon>Actinomycetota</taxon>
        <taxon>Actinomycetes</taxon>
        <taxon>Kitasatosporales</taxon>
        <taxon>Streptomycetaceae</taxon>
        <taxon>Streptomyces</taxon>
    </lineage>
</organism>
<dbReference type="SUPFAM" id="SSF55874">
    <property type="entry name" value="ATPase domain of HSP90 chaperone/DNA topoisomerase II/histidine kinase"/>
    <property type="match status" value="1"/>
</dbReference>
<keyword evidence="4" id="KW-1185">Reference proteome</keyword>
<proteinExistence type="predicted"/>
<reference evidence="3 4" key="1">
    <citation type="submission" date="2023-07" db="EMBL/GenBank/DDBJ databases">
        <title>Sequencing the genomes of 1000 actinobacteria strains.</title>
        <authorList>
            <person name="Klenk H.-P."/>
        </authorList>
    </citation>
    <scope>NUCLEOTIDE SEQUENCE [LARGE SCALE GENOMIC DNA]</scope>
    <source>
        <strain evidence="3 4">DSM 40229</strain>
    </source>
</reference>
<evidence type="ECO:0000259" key="2">
    <source>
        <dbReference type="Pfam" id="PF13581"/>
    </source>
</evidence>
<protein>
    <recommendedName>
        <fullName evidence="2">Histidine kinase/HSP90-like ATPase domain-containing protein</fullName>
    </recommendedName>
</protein>
<dbReference type="RefSeq" id="WP_189420109.1">
    <property type="nucleotide sequence ID" value="NZ_BMSM01000012.1"/>
</dbReference>
<dbReference type="PANTHER" id="PTHR35526">
    <property type="entry name" value="ANTI-SIGMA-F FACTOR RSBW-RELATED"/>
    <property type="match status" value="1"/>
</dbReference>
<dbReference type="PANTHER" id="PTHR35526:SF3">
    <property type="entry name" value="ANTI-SIGMA-F FACTOR RSBW"/>
    <property type="match status" value="1"/>
</dbReference>
<keyword evidence="1" id="KW-0723">Serine/threonine-protein kinase</keyword>
<dbReference type="Pfam" id="PF13581">
    <property type="entry name" value="HATPase_c_2"/>
    <property type="match status" value="1"/>
</dbReference>
<dbReference type="Gene3D" id="3.30.565.10">
    <property type="entry name" value="Histidine kinase-like ATPase, C-terminal domain"/>
    <property type="match status" value="1"/>
</dbReference>
<accession>A0ABT9LHS9</accession>
<sequence length="230" mass="24859">MESLKACCAIIKVATEAEVLVSNVGCRPRRQWRFSFLAEARDVAPLRAALRPRLECWGHRALVEPAQLCVSELVANVIQHVGPGTPTTVVLSTCGAGVRIEVHDPNLRALPTLIGAGPEAEAGRGMALIDALADRWGVDLTPERKATWCELGVGAIPAGRPSDHVGQPAACCDDLPRRQRMSAESRVRAALEEERAISVVVDLLVRLRSHGWEPDELLDQAQARFEADAG</sequence>
<dbReference type="InterPro" id="IPR036890">
    <property type="entry name" value="HATPase_C_sf"/>
</dbReference>
<evidence type="ECO:0000313" key="3">
    <source>
        <dbReference type="EMBL" id="MDP9682026.1"/>
    </source>
</evidence>
<comment type="caution">
    <text evidence="3">The sequence shown here is derived from an EMBL/GenBank/DDBJ whole genome shotgun (WGS) entry which is preliminary data.</text>
</comment>
<dbReference type="EMBL" id="JAURUD010000001">
    <property type="protein sequence ID" value="MDP9682026.1"/>
    <property type="molecule type" value="Genomic_DNA"/>
</dbReference>
<evidence type="ECO:0000313" key="4">
    <source>
        <dbReference type="Proteomes" id="UP001231675"/>
    </source>
</evidence>
<dbReference type="Proteomes" id="UP001231675">
    <property type="component" value="Unassembled WGS sequence"/>
</dbReference>
<dbReference type="CDD" id="cd16936">
    <property type="entry name" value="HATPase_RsbW-like"/>
    <property type="match status" value="1"/>
</dbReference>
<name>A0ABT9LHS9_STRGD</name>
<keyword evidence="1" id="KW-0808">Transferase</keyword>
<evidence type="ECO:0000256" key="1">
    <source>
        <dbReference type="ARBA" id="ARBA00022527"/>
    </source>
</evidence>
<dbReference type="GeneID" id="91551474"/>
<gene>
    <name evidence="3" type="ORF">J2S47_002528</name>
</gene>
<dbReference type="InterPro" id="IPR003594">
    <property type="entry name" value="HATPase_dom"/>
</dbReference>
<keyword evidence="1" id="KW-0418">Kinase</keyword>